<dbReference type="EMBL" id="LS483470">
    <property type="protein sequence ID" value="SQI40981.1"/>
    <property type="molecule type" value="Genomic_DNA"/>
</dbReference>
<organism evidence="1 2">
    <name type="scientific">Leminorella richardii</name>
    <dbReference type="NCBI Taxonomy" id="158841"/>
    <lineage>
        <taxon>Bacteria</taxon>
        <taxon>Pseudomonadati</taxon>
        <taxon>Pseudomonadota</taxon>
        <taxon>Gammaproteobacteria</taxon>
        <taxon>Enterobacterales</taxon>
        <taxon>Budviciaceae</taxon>
        <taxon>Leminorella</taxon>
    </lineage>
</organism>
<dbReference type="AlphaFoldDB" id="A0A2X4UQB1"/>
<dbReference type="Proteomes" id="UP000249005">
    <property type="component" value="Chromosome 1"/>
</dbReference>
<name>A0A2X4UQB1_9GAMM</name>
<accession>A0A2X4UQB1</accession>
<protein>
    <submittedName>
        <fullName evidence="1">Uncharacterized protein</fullName>
    </submittedName>
</protein>
<sequence length="198" mass="21822">MMQRNLEDLKLGTVEANFTFVSNAEEQQRWAARGFISSDAVPTIGADEGDISLIGMPLRLCDEQEKYTGRKIIGLETYFGTYGMGGAGFLGIQLDCDEDETPSWIIFCLWSSERHTRLNGKPFQDGDEDRAKIVGSTVTAIEFLSDSVAFSLAKAQQTTTLAFCYTLDAKDLIINQIGDEPLLDDLVLAIYDGSNLLV</sequence>
<evidence type="ECO:0000313" key="1">
    <source>
        <dbReference type="EMBL" id="SQI40981.1"/>
    </source>
</evidence>
<reference evidence="1 2" key="1">
    <citation type="submission" date="2018-06" db="EMBL/GenBank/DDBJ databases">
        <authorList>
            <consortium name="Pathogen Informatics"/>
            <person name="Doyle S."/>
        </authorList>
    </citation>
    <scope>NUCLEOTIDE SEQUENCE [LARGE SCALE GENOMIC DNA]</scope>
    <source>
        <strain evidence="1 2">NCTC12151</strain>
    </source>
</reference>
<keyword evidence="2" id="KW-1185">Reference proteome</keyword>
<dbReference type="KEGG" id="lri:NCTC12151_01852"/>
<evidence type="ECO:0000313" key="2">
    <source>
        <dbReference type="Proteomes" id="UP000249005"/>
    </source>
</evidence>
<proteinExistence type="predicted"/>
<dbReference type="RefSeq" id="WP_111740374.1">
    <property type="nucleotide sequence ID" value="NZ_LR698987.1"/>
</dbReference>
<gene>
    <name evidence="1" type="ORF">NCTC12151_01852</name>
</gene>